<keyword evidence="6" id="KW-1185">Reference proteome</keyword>
<reference evidence="5 6" key="1">
    <citation type="journal article" date="2022" name="Front. Cell. Infect. Microbiol.">
        <title>The Genomes of Two Strains of Taenia crassiceps the Animal Model for the Study of Human Cysticercosis.</title>
        <authorList>
            <person name="Bobes R.J."/>
            <person name="Estrada K."/>
            <person name="Rios-Valencia D.G."/>
            <person name="Calderon-Gallegos A."/>
            <person name="de la Torre P."/>
            <person name="Carrero J.C."/>
            <person name="Sanchez-Flores A."/>
            <person name="Laclette J.P."/>
        </authorList>
    </citation>
    <scope>NUCLEOTIDE SEQUENCE [LARGE SCALE GENOMIC DNA]</scope>
    <source>
        <strain evidence="5">WFUcys</strain>
    </source>
</reference>
<name>A0ABR4QAD6_9CEST</name>
<dbReference type="InterPro" id="IPR011992">
    <property type="entry name" value="EF-hand-dom_pair"/>
</dbReference>
<dbReference type="PANTHER" id="PTHR23048:SF33">
    <property type="entry name" value="MYOSIN LIGHT CHAIN ALKALI"/>
    <property type="match status" value="1"/>
</dbReference>
<dbReference type="PANTHER" id="PTHR23048">
    <property type="entry name" value="MYOSIN LIGHT CHAIN 1, 3"/>
    <property type="match status" value="1"/>
</dbReference>
<gene>
    <name evidence="5" type="ORF">TcWFU_006711</name>
</gene>
<keyword evidence="3" id="KW-0505">Motor protein</keyword>
<evidence type="ECO:0000313" key="6">
    <source>
        <dbReference type="Proteomes" id="UP001651158"/>
    </source>
</evidence>
<dbReference type="EMBL" id="JAKROA010000006">
    <property type="protein sequence ID" value="KAL5106298.1"/>
    <property type="molecule type" value="Genomic_DNA"/>
</dbReference>
<evidence type="ECO:0000256" key="3">
    <source>
        <dbReference type="ARBA" id="ARBA00023175"/>
    </source>
</evidence>
<sequence length="213" mass="24275">MGNPLMYCEGVAKNPSTNRRLATKHTPTNQCEGSPNHLPSPLLLLKPLRISPQFTMANLSKAEVDDVREVFEVFDFWDGHDGMVDASRVPDLLRCTGLNPTNACCLRNGTLTVAGECQYSFEEFLSVYQAIKYESTPPDKDLFMKVFRSYDRESQGVLSAAQIRHILETYGERLREDETDKMFELMGYQHGTVKYEELIDRILEEPTEPELSE</sequence>
<dbReference type="PROSITE" id="PS50222">
    <property type="entry name" value="EF_HAND_2"/>
    <property type="match status" value="1"/>
</dbReference>
<dbReference type="Proteomes" id="UP001651158">
    <property type="component" value="Unassembled WGS sequence"/>
</dbReference>
<dbReference type="InterPro" id="IPR050230">
    <property type="entry name" value="CALM/Myosin/TropC-like"/>
</dbReference>
<comment type="caution">
    <text evidence="5">The sequence shown here is derived from an EMBL/GenBank/DDBJ whole genome shotgun (WGS) entry which is preliminary data.</text>
</comment>
<protein>
    <submittedName>
        <fullName evidence="5">Myosin catalytic light chain LC-1 mantle muscle</fullName>
    </submittedName>
</protein>
<dbReference type="CDD" id="cd00051">
    <property type="entry name" value="EFh"/>
    <property type="match status" value="1"/>
</dbReference>
<dbReference type="Gene3D" id="1.10.238.10">
    <property type="entry name" value="EF-hand"/>
    <property type="match status" value="2"/>
</dbReference>
<evidence type="ECO:0000256" key="2">
    <source>
        <dbReference type="ARBA" id="ARBA00023123"/>
    </source>
</evidence>
<proteinExistence type="predicted"/>
<evidence type="ECO:0000259" key="4">
    <source>
        <dbReference type="PROSITE" id="PS50222"/>
    </source>
</evidence>
<keyword evidence="2" id="KW-0518">Myosin</keyword>
<keyword evidence="1" id="KW-0677">Repeat</keyword>
<accession>A0ABR4QAD6</accession>
<dbReference type="InterPro" id="IPR002048">
    <property type="entry name" value="EF_hand_dom"/>
</dbReference>
<organism evidence="5 6">
    <name type="scientific">Taenia crassiceps</name>
    <dbReference type="NCBI Taxonomy" id="6207"/>
    <lineage>
        <taxon>Eukaryota</taxon>
        <taxon>Metazoa</taxon>
        <taxon>Spiralia</taxon>
        <taxon>Lophotrochozoa</taxon>
        <taxon>Platyhelminthes</taxon>
        <taxon>Cestoda</taxon>
        <taxon>Eucestoda</taxon>
        <taxon>Cyclophyllidea</taxon>
        <taxon>Taeniidae</taxon>
        <taxon>Taenia</taxon>
    </lineage>
</organism>
<evidence type="ECO:0000256" key="1">
    <source>
        <dbReference type="ARBA" id="ARBA00022737"/>
    </source>
</evidence>
<evidence type="ECO:0000313" key="5">
    <source>
        <dbReference type="EMBL" id="KAL5106298.1"/>
    </source>
</evidence>
<dbReference type="SUPFAM" id="SSF47473">
    <property type="entry name" value="EF-hand"/>
    <property type="match status" value="1"/>
</dbReference>
<feature type="domain" description="EF-hand" evidence="4">
    <location>
        <begin position="138"/>
        <end position="173"/>
    </location>
</feature>